<dbReference type="Pfam" id="PF04266">
    <property type="entry name" value="ASCH"/>
    <property type="match status" value="1"/>
</dbReference>
<dbReference type="SUPFAM" id="SSF52540">
    <property type="entry name" value="P-loop containing nucleoside triphosphate hydrolases"/>
    <property type="match status" value="1"/>
</dbReference>
<dbReference type="AlphaFoldDB" id="A0A5D3E021"/>
<dbReference type="Gene3D" id="2.30.130.30">
    <property type="entry name" value="Hypothetical protein"/>
    <property type="match status" value="1"/>
</dbReference>
<comment type="caution">
    <text evidence="2">The sequence shown here is derived from an EMBL/GenBank/DDBJ whole genome shotgun (WGS) entry which is preliminary data.</text>
</comment>
<reference evidence="2 3" key="1">
    <citation type="submission" date="2019-08" db="EMBL/GenBank/DDBJ databases">
        <title>Draft genome sequences of two oriental melons (Cucumis melo L. var makuwa).</title>
        <authorList>
            <person name="Kwon S.-Y."/>
        </authorList>
    </citation>
    <scope>NUCLEOTIDE SEQUENCE [LARGE SCALE GENOMIC DNA]</scope>
    <source>
        <strain evidence="3">cv. Chang Bougi</strain>
        <tissue evidence="2">Leaf</tissue>
    </source>
</reference>
<dbReference type="InterPro" id="IPR027417">
    <property type="entry name" value="P-loop_NTPase"/>
</dbReference>
<accession>A0A5D3E021</accession>
<dbReference type="InterPro" id="IPR007374">
    <property type="entry name" value="ASCH_domain"/>
</dbReference>
<dbReference type="PANTHER" id="PTHR34204">
    <property type="entry name" value="RNA-BINDING ASCH DOMAIN PROTEIN"/>
    <property type="match status" value="1"/>
</dbReference>
<organism evidence="2 3">
    <name type="scientific">Cucumis melo var. makuwa</name>
    <name type="common">Oriental melon</name>
    <dbReference type="NCBI Taxonomy" id="1194695"/>
    <lineage>
        <taxon>Eukaryota</taxon>
        <taxon>Viridiplantae</taxon>
        <taxon>Streptophyta</taxon>
        <taxon>Embryophyta</taxon>
        <taxon>Tracheophyta</taxon>
        <taxon>Spermatophyta</taxon>
        <taxon>Magnoliopsida</taxon>
        <taxon>eudicotyledons</taxon>
        <taxon>Gunneridae</taxon>
        <taxon>Pentapetalae</taxon>
        <taxon>rosids</taxon>
        <taxon>fabids</taxon>
        <taxon>Cucurbitales</taxon>
        <taxon>Cucurbitaceae</taxon>
        <taxon>Benincaseae</taxon>
        <taxon>Cucumis</taxon>
    </lineage>
</organism>
<proteinExistence type="predicted"/>
<dbReference type="EMBL" id="SSTD01001747">
    <property type="protein sequence ID" value="TYK29256.1"/>
    <property type="molecule type" value="Genomic_DNA"/>
</dbReference>
<dbReference type="PANTHER" id="PTHR34204:SF2">
    <property type="entry name" value="RNA-BINDING ASCH DOMAIN PROTEIN"/>
    <property type="match status" value="1"/>
</dbReference>
<dbReference type="InterPro" id="IPR015947">
    <property type="entry name" value="PUA-like_sf"/>
</dbReference>
<name>A0A5D3E021_CUCMM</name>
<evidence type="ECO:0000313" key="2">
    <source>
        <dbReference type="EMBL" id="TYK29256.1"/>
    </source>
</evidence>
<protein>
    <submittedName>
        <fullName evidence="2">RNA-binding ASCH domain protein, putative isoform 2</fullName>
    </submittedName>
</protein>
<evidence type="ECO:0000259" key="1">
    <source>
        <dbReference type="Pfam" id="PF04266"/>
    </source>
</evidence>
<evidence type="ECO:0000313" key="3">
    <source>
        <dbReference type="Proteomes" id="UP000321947"/>
    </source>
</evidence>
<feature type="domain" description="ASCH" evidence="1">
    <location>
        <begin position="59"/>
        <end position="147"/>
    </location>
</feature>
<sequence>MSNSLSDVSRLYKDLVSALLKSVSEASCGSLDDLEDKEECNEIAEGRAELVLKTVNFELHVQEPFFTQLKDGLKRVEGRCAAGNYNRIQSGALILFNKCLLFEVQDVRQYPSFYAMLKAESLDNVLPGVKTLTDAHRHIGETNMNLYSSRSHTIFRMIIESRDKVEDGEAGNSCDAVRISVLKMDPSSTHVG</sequence>
<dbReference type="SUPFAM" id="SSF88697">
    <property type="entry name" value="PUA domain-like"/>
    <property type="match status" value="1"/>
</dbReference>
<dbReference type="Proteomes" id="UP000321947">
    <property type="component" value="Unassembled WGS sequence"/>
</dbReference>
<gene>
    <name evidence="2" type="ORF">E5676_scaffold1212G00180</name>
</gene>